<dbReference type="AlphaFoldDB" id="A0A370R239"/>
<feature type="domain" description="Adaptive response protein AidB N-terminal" evidence="8">
    <location>
        <begin position="10"/>
        <end position="167"/>
    </location>
</feature>
<dbReference type="InterPro" id="IPR041504">
    <property type="entry name" value="AidB_N"/>
</dbReference>
<dbReference type="InterPro" id="IPR052904">
    <property type="entry name" value="Acyl-CoA_dehydrogenase-like"/>
</dbReference>
<dbReference type="OrthoDB" id="9771038at2"/>
<dbReference type="Pfam" id="PF00441">
    <property type="entry name" value="Acyl-CoA_dh_1"/>
    <property type="match status" value="1"/>
</dbReference>
<evidence type="ECO:0000259" key="7">
    <source>
        <dbReference type="Pfam" id="PF02770"/>
    </source>
</evidence>
<dbReference type="Gene3D" id="6.10.250.600">
    <property type="match status" value="1"/>
</dbReference>
<dbReference type="EMBL" id="QRAP01000002">
    <property type="protein sequence ID" value="RDK95616.1"/>
    <property type="molecule type" value="Genomic_DNA"/>
</dbReference>
<dbReference type="PROSITE" id="PS00073">
    <property type="entry name" value="ACYL_COA_DH_2"/>
    <property type="match status" value="1"/>
</dbReference>
<dbReference type="GO" id="GO:0003995">
    <property type="term" value="F:acyl-CoA dehydrogenase activity"/>
    <property type="evidence" value="ECO:0007669"/>
    <property type="project" value="InterPro"/>
</dbReference>
<dbReference type="PANTHER" id="PTHR42707:SF3">
    <property type="entry name" value="ACYL-COA DEHYDROGENASE AIDB-RELATED"/>
    <property type="match status" value="1"/>
</dbReference>
<name>A0A370R239_9GAMM</name>
<evidence type="ECO:0000259" key="8">
    <source>
        <dbReference type="Pfam" id="PF18158"/>
    </source>
</evidence>
<dbReference type="Gene3D" id="1.20.140.10">
    <property type="entry name" value="Butyryl-CoA Dehydrogenase, subunit A, domain 3"/>
    <property type="match status" value="1"/>
</dbReference>
<evidence type="ECO:0000313" key="9">
    <source>
        <dbReference type="EMBL" id="RDK95616.1"/>
    </source>
</evidence>
<keyword evidence="4 5" id="KW-0274">FAD</keyword>
<keyword evidence="10" id="KW-1185">Reference proteome</keyword>
<sequence>MSWQTHTVFNQPKPLSNSNLYLSDTALQEAVAREGAGWDHALLTAIGLQLGSAESLELGRMANLNPPELLRYDACGNRIDEVRFHPAWHMLMQGLAENRVHNLPWQESAPVGAVVARAARFLLHAQVEAGTLCPITMTAGAIPLLRNMLPAAMKDWLPLLLSDRYDARGLPAEQKRGLLIGMGMTEKQGGSDVLSNTTRAVPLGNDGAYRITGHKWFFSVPQSDAHLVLAQAEGGISCFLLPRLLPDGTHNAVHIERLKDKVGNRSNASAEVEFHDATGWLLGEEGEGVRLILQMGGATRFDCALGSHALMRRAFTVALYHALQRRTFGKVLAEQPLMRQVLCNMALVLEGQTALLFRLAHAWEEKNDPLAPAFCRLMTPAAKFVICKRGTPFVAEAMEALGGMGYCEESELARIYRETPVNSIWEGSGNIMCLDVLRVLHKVPDVAEMLTQEVQKVKGQNRHFDRLWRQLQPHLRTAGPESGRDIATALVKIVSAVQILQYAPESIAGAWCRAELDNRGNARIPEKTCMALLLRAAGRE</sequence>
<gene>
    <name evidence="9" type="ORF">C8D90_10291</name>
</gene>
<dbReference type="InterPro" id="IPR006091">
    <property type="entry name" value="Acyl-CoA_Oxase/DH_mid-dom"/>
</dbReference>
<dbReference type="PROSITE" id="PS00072">
    <property type="entry name" value="ACYL_COA_DH_1"/>
    <property type="match status" value="1"/>
</dbReference>
<dbReference type="InterPro" id="IPR009100">
    <property type="entry name" value="AcylCoA_DH/oxidase_NM_dom_sf"/>
</dbReference>
<dbReference type="SUPFAM" id="SSF56645">
    <property type="entry name" value="Acyl-CoA dehydrogenase NM domain-like"/>
    <property type="match status" value="1"/>
</dbReference>
<dbReference type="Pfam" id="PF18158">
    <property type="entry name" value="AidB_N"/>
    <property type="match status" value="1"/>
</dbReference>
<dbReference type="RefSeq" id="WP_115457366.1">
    <property type="nucleotide sequence ID" value="NZ_QRAP01000002.1"/>
</dbReference>
<dbReference type="SUPFAM" id="SSF47203">
    <property type="entry name" value="Acyl-CoA dehydrogenase C-terminal domain-like"/>
    <property type="match status" value="1"/>
</dbReference>
<dbReference type="Pfam" id="PF02770">
    <property type="entry name" value="Acyl-CoA_dh_M"/>
    <property type="match status" value="1"/>
</dbReference>
<keyword evidence="5" id="KW-0560">Oxidoreductase</keyword>
<dbReference type="NCBIfam" id="NF008594">
    <property type="entry name" value="PRK11561.1"/>
    <property type="match status" value="1"/>
</dbReference>
<comment type="similarity">
    <text evidence="2 5">Belongs to the acyl-CoA dehydrogenase family.</text>
</comment>
<evidence type="ECO:0000259" key="6">
    <source>
        <dbReference type="Pfam" id="PF00441"/>
    </source>
</evidence>
<feature type="domain" description="Acyl-CoA oxidase/dehydrogenase middle" evidence="7">
    <location>
        <begin position="182"/>
        <end position="276"/>
    </location>
</feature>
<proteinExistence type="inferred from homology"/>
<reference evidence="9 10" key="1">
    <citation type="submission" date="2018-07" db="EMBL/GenBank/DDBJ databases">
        <title>Genomic Encyclopedia of Type Strains, Phase IV (KMG-IV): sequencing the most valuable type-strain genomes for metagenomic binning, comparative biology and taxonomic classification.</title>
        <authorList>
            <person name="Goeker M."/>
        </authorList>
    </citation>
    <scope>NUCLEOTIDE SEQUENCE [LARGE SCALE GENOMIC DNA]</scope>
    <source>
        <strain evidence="9 10">DSM 103736</strain>
    </source>
</reference>
<dbReference type="PANTHER" id="PTHR42707">
    <property type="entry name" value="ACYL-COA DEHYDROGENASE"/>
    <property type="match status" value="1"/>
</dbReference>
<dbReference type="InterPro" id="IPR009075">
    <property type="entry name" value="AcylCo_DH/oxidase_C"/>
</dbReference>
<evidence type="ECO:0000256" key="3">
    <source>
        <dbReference type="ARBA" id="ARBA00022630"/>
    </source>
</evidence>
<comment type="cofactor">
    <cofactor evidence="1 5">
        <name>FAD</name>
        <dbReference type="ChEBI" id="CHEBI:57692"/>
    </cofactor>
</comment>
<evidence type="ECO:0000256" key="1">
    <source>
        <dbReference type="ARBA" id="ARBA00001974"/>
    </source>
</evidence>
<evidence type="ECO:0000256" key="5">
    <source>
        <dbReference type="RuleBase" id="RU362125"/>
    </source>
</evidence>
<dbReference type="Proteomes" id="UP000254848">
    <property type="component" value="Unassembled WGS sequence"/>
</dbReference>
<evidence type="ECO:0000313" key="10">
    <source>
        <dbReference type="Proteomes" id="UP000254848"/>
    </source>
</evidence>
<dbReference type="Gene3D" id="2.40.110.20">
    <property type="match status" value="1"/>
</dbReference>
<dbReference type="InterPro" id="IPR006089">
    <property type="entry name" value="Acyl-CoA_DH_CS"/>
</dbReference>
<evidence type="ECO:0000256" key="2">
    <source>
        <dbReference type="ARBA" id="ARBA00009347"/>
    </source>
</evidence>
<protein>
    <submittedName>
        <fullName evidence="9">Putative acyl-CoA dehydrogenase</fullName>
    </submittedName>
</protein>
<comment type="caution">
    <text evidence="9">The sequence shown here is derived from an EMBL/GenBank/DDBJ whole genome shotgun (WGS) entry which is preliminary data.</text>
</comment>
<feature type="domain" description="Acyl-CoA dehydrogenase/oxidase C-terminal" evidence="6">
    <location>
        <begin position="286"/>
        <end position="440"/>
    </location>
</feature>
<accession>A0A370R239</accession>
<evidence type="ECO:0000256" key="4">
    <source>
        <dbReference type="ARBA" id="ARBA00022827"/>
    </source>
</evidence>
<organism evidence="9 10">
    <name type="scientific">Enterobacillus tribolii</name>
    <dbReference type="NCBI Taxonomy" id="1487935"/>
    <lineage>
        <taxon>Bacteria</taxon>
        <taxon>Pseudomonadati</taxon>
        <taxon>Pseudomonadota</taxon>
        <taxon>Gammaproteobacteria</taxon>
        <taxon>Enterobacterales</taxon>
        <taxon>Hafniaceae</taxon>
        <taxon>Enterobacillus</taxon>
    </lineage>
</organism>
<keyword evidence="3 5" id="KW-0285">Flavoprotein</keyword>
<dbReference type="InterPro" id="IPR036250">
    <property type="entry name" value="AcylCo_DH-like_C"/>
</dbReference>